<dbReference type="InterPro" id="IPR032675">
    <property type="entry name" value="LRR_dom_sf"/>
</dbReference>
<keyword evidence="11" id="KW-1185">Reference proteome</keyword>
<accession>A0A2G2VWC6</accession>
<evidence type="ECO:0000256" key="1">
    <source>
        <dbReference type="ARBA" id="ARBA00008894"/>
    </source>
</evidence>
<evidence type="ECO:0000256" key="4">
    <source>
        <dbReference type="ARBA" id="ARBA00022741"/>
    </source>
</evidence>
<evidence type="ECO:0000256" key="3">
    <source>
        <dbReference type="ARBA" id="ARBA00022737"/>
    </source>
</evidence>
<organism evidence="10 11">
    <name type="scientific">Capsicum baccatum</name>
    <name type="common">Peruvian pepper</name>
    <dbReference type="NCBI Taxonomy" id="33114"/>
    <lineage>
        <taxon>Eukaryota</taxon>
        <taxon>Viridiplantae</taxon>
        <taxon>Streptophyta</taxon>
        <taxon>Embryophyta</taxon>
        <taxon>Tracheophyta</taxon>
        <taxon>Spermatophyta</taxon>
        <taxon>Magnoliopsida</taxon>
        <taxon>eudicotyledons</taxon>
        <taxon>Gunneridae</taxon>
        <taxon>Pentapetalae</taxon>
        <taxon>asterids</taxon>
        <taxon>lamiids</taxon>
        <taxon>Solanales</taxon>
        <taxon>Solanaceae</taxon>
        <taxon>Solanoideae</taxon>
        <taxon>Capsiceae</taxon>
        <taxon>Capsicum</taxon>
    </lineage>
</organism>
<evidence type="ECO:0000313" key="10">
    <source>
        <dbReference type="EMBL" id="PHT37274.1"/>
    </source>
</evidence>
<dbReference type="SUPFAM" id="SSF52540">
    <property type="entry name" value="P-loop containing nucleoside triphosphate hydrolases"/>
    <property type="match status" value="1"/>
</dbReference>
<protein>
    <submittedName>
        <fullName evidence="10">Uncharacterized protein</fullName>
    </submittedName>
</protein>
<keyword evidence="4" id="KW-0547">Nucleotide-binding</keyword>
<gene>
    <name evidence="10" type="ORF">CQW23_24974</name>
</gene>
<dbReference type="PANTHER" id="PTHR33463">
    <property type="entry name" value="NB-ARC DOMAIN-CONTAINING PROTEIN-RELATED"/>
    <property type="match status" value="1"/>
</dbReference>
<dbReference type="GO" id="GO:0043531">
    <property type="term" value="F:ADP binding"/>
    <property type="evidence" value="ECO:0007669"/>
    <property type="project" value="InterPro"/>
</dbReference>
<dbReference type="Pfam" id="PF00931">
    <property type="entry name" value="NB-ARC"/>
    <property type="match status" value="1"/>
</dbReference>
<dbReference type="PANTHER" id="PTHR33463:SF198">
    <property type="entry name" value="RPP4C3"/>
    <property type="match status" value="1"/>
</dbReference>
<evidence type="ECO:0000313" key="11">
    <source>
        <dbReference type="Proteomes" id="UP000224567"/>
    </source>
</evidence>
<evidence type="ECO:0000259" key="7">
    <source>
        <dbReference type="Pfam" id="PF00931"/>
    </source>
</evidence>
<dbReference type="Gene3D" id="1.10.10.10">
    <property type="entry name" value="Winged helix-like DNA-binding domain superfamily/Winged helix DNA-binding domain"/>
    <property type="match status" value="1"/>
</dbReference>
<keyword evidence="6" id="KW-0067">ATP-binding</keyword>
<feature type="domain" description="Disease resistance R13L4/SHOC-2-like LRR" evidence="9">
    <location>
        <begin position="560"/>
        <end position="691"/>
    </location>
</feature>
<dbReference type="FunFam" id="3.40.50.300:FF:001091">
    <property type="entry name" value="Probable disease resistance protein At1g61300"/>
    <property type="match status" value="1"/>
</dbReference>
<dbReference type="InterPro" id="IPR042197">
    <property type="entry name" value="Apaf_helical"/>
</dbReference>
<evidence type="ECO:0000259" key="8">
    <source>
        <dbReference type="Pfam" id="PF23247"/>
    </source>
</evidence>
<comment type="similarity">
    <text evidence="1">Belongs to the disease resistance NB-LRR family.</text>
</comment>
<feature type="domain" description="NB-ARC" evidence="7">
    <location>
        <begin position="163"/>
        <end position="325"/>
    </location>
</feature>
<dbReference type="Gene3D" id="3.40.50.300">
    <property type="entry name" value="P-loop containing nucleotide triphosphate hydrolases"/>
    <property type="match status" value="1"/>
</dbReference>
<dbReference type="SUPFAM" id="SSF52058">
    <property type="entry name" value="L domain-like"/>
    <property type="match status" value="1"/>
</dbReference>
<comment type="caution">
    <text evidence="10">The sequence shown here is derived from an EMBL/GenBank/DDBJ whole genome shotgun (WGS) entry which is preliminary data.</text>
</comment>
<feature type="domain" description="Disease resistance protein At4g27190-like leucine-rich repeats" evidence="8">
    <location>
        <begin position="921"/>
        <end position="1047"/>
    </location>
</feature>
<keyword evidence="5" id="KW-0611">Plant defense</keyword>
<dbReference type="GO" id="GO:0005524">
    <property type="term" value="F:ATP binding"/>
    <property type="evidence" value="ECO:0007669"/>
    <property type="project" value="UniProtKB-KW"/>
</dbReference>
<dbReference type="InterPro" id="IPR002182">
    <property type="entry name" value="NB-ARC"/>
</dbReference>
<dbReference type="InterPro" id="IPR057135">
    <property type="entry name" value="At4g27190-like_LRR"/>
</dbReference>
<name>A0A2G2VWC6_CAPBA</name>
<dbReference type="PRINTS" id="PR00364">
    <property type="entry name" value="DISEASERSIST"/>
</dbReference>
<dbReference type="InterPro" id="IPR027417">
    <property type="entry name" value="P-loop_NTPase"/>
</dbReference>
<dbReference type="InterPro" id="IPR055414">
    <property type="entry name" value="LRR_R13L4/SHOC2-like"/>
</dbReference>
<keyword evidence="2" id="KW-0433">Leucine-rich repeat</keyword>
<keyword evidence="3" id="KW-0677">Repeat</keyword>
<dbReference type="Gene3D" id="1.10.8.430">
    <property type="entry name" value="Helical domain of apoptotic protease-activating factors"/>
    <property type="match status" value="1"/>
</dbReference>
<evidence type="ECO:0000256" key="6">
    <source>
        <dbReference type="ARBA" id="ARBA00022840"/>
    </source>
</evidence>
<proteinExistence type="inferred from homology"/>
<dbReference type="InterPro" id="IPR050905">
    <property type="entry name" value="Plant_NBS-LRR"/>
</dbReference>
<sequence length="1083" mass="123635">MEFLSMLVGKVTDYLMKPMEQGIGYLFYYKSNIRSVENESEKLENIRRGVQPRVEAARRNLQVISPNVEAWLTSVDTTIADAEGVMQGRAEVERGCFYGWCPNLKSRYMLSRRAKKIEQATIDLHTEGKDYASFCYPAPPALEIEAIHSSSDEEIHSRKLTEDEVMEALRNERVNIVGICGMGGVGKTTMVEKIRRRVRQEKLFNDIVMVTVSQQLNLKKIQGEIARGVGLTLEGDDLLQRGDELRSRLMSKDSHVLVILDDVWEVVDLKRLGIPRCNDHNYWCKVTLTTRLRDVCDAMEAQKIIEVGILSEKEAWILFRQKVGNSVDDPSLLPIAKDVVEECRGLPLAIVTIARTLKRKTKPSWEDALKQLQKSAPRNIPGVLTNVYQPLKVSYNHLESDEARYIFLLCSLFEEDDDILIEELLRYGKGLGIFSEIEYLEHARNRICLLLETLIDSFLLSQDSDKDYVKMHDVVRDVAIYIASEGNYIFMVSHNVDSEEFPRKDSYEQYSHMSIVADKFDELPSPILCPKLKLIMLKLCSGDPFKLQDDFFYGMGELNVLSMSGGKYEATIQTFPASVRRLSNLRTLCLSDLTLDDISIIGELVTLEILSIKHSKLKNLPVEIGKLSNLIMLEYWNTGYRKHLRISPGVLSKLVRLEELHLVGIQDCSYSTLRELESTSRLTALTLDACSEDVIYRNLDLSSKLRRYLLGVSGVFIEESSLYNYRKIIALEVTETAPLGDWICRLLRQSELVHSKGEGSKNVLTELQRDGFQNVEELRLRGCDSLTHSLNIYCQNNIPFPKLKRLVVNSCGGLQYMLCVSLAGGNSTVAFPDDDVETEISHKTYIGPGIIKFPNLYELNLCYLICFTHFCNDTIEAIEFPKLRFMSLLLLEEFQNFWPTANNSITDSNPLFHEKVSCPNLEELCIKGSYSITALCSHQLPTPYFSKLDTLTVYHCFKLRNLMSASVARGLLNLRILILGDCESMEEVITEEEQQGEEIMTNEPLFPRLEELQLKRLPKLRHFFLTNPALEFPFLRIVDIYDCSEMKMFAQQGSESTPSLKSVNFGRVKVDHLNKWIQETFNS</sequence>
<evidence type="ECO:0000256" key="2">
    <source>
        <dbReference type="ARBA" id="ARBA00022614"/>
    </source>
</evidence>
<dbReference type="GO" id="GO:0006952">
    <property type="term" value="P:defense response"/>
    <property type="evidence" value="ECO:0007669"/>
    <property type="project" value="UniProtKB-KW"/>
</dbReference>
<dbReference type="AlphaFoldDB" id="A0A2G2VWC6"/>
<dbReference type="EMBL" id="MLFT02000010">
    <property type="protein sequence ID" value="PHT37274.1"/>
    <property type="molecule type" value="Genomic_DNA"/>
</dbReference>
<dbReference type="OrthoDB" id="3794806at2759"/>
<reference evidence="10 11" key="1">
    <citation type="journal article" date="2017" name="Genome Biol.">
        <title>New reference genome sequences of hot pepper reveal the massive evolution of plant disease-resistance genes by retroduplication.</title>
        <authorList>
            <person name="Kim S."/>
            <person name="Park J."/>
            <person name="Yeom S.I."/>
            <person name="Kim Y.M."/>
            <person name="Seo E."/>
            <person name="Kim K.T."/>
            <person name="Kim M.S."/>
            <person name="Lee J.M."/>
            <person name="Cheong K."/>
            <person name="Shin H.S."/>
            <person name="Kim S.B."/>
            <person name="Han K."/>
            <person name="Lee J."/>
            <person name="Park M."/>
            <person name="Lee H.A."/>
            <person name="Lee H.Y."/>
            <person name="Lee Y."/>
            <person name="Oh S."/>
            <person name="Lee J.H."/>
            <person name="Choi E."/>
            <person name="Choi E."/>
            <person name="Lee S.E."/>
            <person name="Jeon J."/>
            <person name="Kim H."/>
            <person name="Choi G."/>
            <person name="Song H."/>
            <person name="Lee J."/>
            <person name="Lee S.C."/>
            <person name="Kwon J.K."/>
            <person name="Lee H.Y."/>
            <person name="Koo N."/>
            <person name="Hong Y."/>
            <person name="Kim R.W."/>
            <person name="Kang W.H."/>
            <person name="Huh J.H."/>
            <person name="Kang B.C."/>
            <person name="Yang T.J."/>
            <person name="Lee Y.H."/>
            <person name="Bennetzen J.L."/>
            <person name="Choi D."/>
        </authorList>
    </citation>
    <scope>NUCLEOTIDE SEQUENCE [LARGE SCALE GENOMIC DNA]</scope>
    <source>
        <strain evidence="11">cv. PBC81</strain>
    </source>
</reference>
<evidence type="ECO:0000259" key="9">
    <source>
        <dbReference type="Pfam" id="PF23598"/>
    </source>
</evidence>
<dbReference type="Pfam" id="PF23598">
    <property type="entry name" value="LRR_14"/>
    <property type="match status" value="1"/>
</dbReference>
<dbReference type="InterPro" id="IPR036388">
    <property type="entry name" value="WH-like_DNA-bd_sf"/>
</dbReference>
<reference evidence="11" key="2">
    <citation type="journal article" date="2017" name="J. Anim. Genet.">
        <title>Multiple reference genome sequences of hot pepper reveal the massive evolution of plant disease resistance genes by retroduplication.</title>
        <authorList>
            <person name="Kim S."/>
            <person name="Park J."/>
            <person name="Yeom S.-I."/>
            <person name="Kim Y.-M."/>
            <person name="Seo E."/>
            <person name="Kim K.-T."/>
            <person name="Kim M.-S."/>
            <person name="Lee J.M."/>
            <person name="Cheong K."/>
            <person name="Shin H.-S."/>
            <person name="Kim S.-B."/>
            <person name="Han K."/>
            <person name="Lee J."/>
            <person name="Park M."/>
            <person name="Lee H.-A."/>
            <person name="Lee H.-Y."/>
            <person name="Lee Y."/>
            <person name="Oh S."/>
            <person name="Lee J.H."/>
            <person name="Choi E."/>
            <person name="Choi E."/>
            <person name="Lee S.E."/>
            <person name="Jeon J."/>
            <person name="Kim H."/>
            <person name="Choi G."/>
            <person name="Song H."/>
            <person name="Lee J."/>
            <person name="Lee S.-C."/>
            <person name="Kwon J.-K."/>
            <person name="Lee H.-Y."/>
            <person name="Koo N."/>
            <person name="Hong Y."/>
            <person name="Kim R.W."/>
            <person name="Kang W.-H."/>
            <person name="Huh J.H."/>
            <person name="Kang B.-C."/>
            <person name="Yang T.-J."/>
            <person name="Lee Y.-H."/>
            <person name="Bennetzen J.L."/>
            <person name="Choi D."/>
        </authorList>
    </citation>
    <scope>NUCLEOTIDE SEQUENCE [LARGE SCALE GENOMIC DNA]</scope>
    <source>
        <strain evidence="11">cv. PBC81</strain>
    </source>
</reference>
<dbReference type="Pfam" id="PF23247">
    <property type="entry name" value="LRR_RPS2"/>
    <property type="match status" value="1"/>
</dbReference>
<dbReference type="Gene3D" id="3.80.10.10">
    <property type="entry name" value="Ribonuclease Inhibitor"/>
    <property type="match status" value="2"/>
</dbReference>
<dbReference type="Proteomes" id="UP000224567">
    <property type="component" value="Unassembled WGS sequence"/>
</dbReference>
<evidence type="ECO:0000256" key="5">
    <source>
        <dbReference type="ARBA" id="ARBA00022821"/>
    </source>
</evidence>